<dbReference type="GO" id="GO:0000981">
    <property type="term" value="F:DNA-binding transcription factor activity, RNA polymerase II-specific"/>
    <property type="evidence" value="ECO:0007669"/>
    <property type="project" value="InterPro"/>
</dbReference>
<dbReference type="SUPFAM" id="SSF57701">
    <property type="entry name" value="Zn2/Cys6 DNA-binding domain"/>
    <property type="match status" value="1"/>
</dbReference>
<gene>
    <name evidence="8" type="ORF">MAM_05134</name>
</gene>
<keyword evidence="5" id="KW-0804">Transcription</keyword>
<keyword evidence="9" id="KW-1185">Reference proteome</keyword>
<dbReference type="EMBL" id="AZHE01000012">
    <property type="protein sequence ID" value="KHN97025.1"/>
    <property type="molecule type" value="Genomic_DNA"/>
</dbReference>
<keyword evidence="4" id="KW-0238">DNA-binding</keyword>
<dbReference type="GO" id="GO:0008270">
    <property type="term" value="F:zinc ion binding"/>
    <property type="evidence" value="ECO:0007669"/>
    <property type="project" value="InterPro"/>
</dbReference>
<keyword evidence="3" id="KW-0805">Transcription regulation</keyword>
<dbReference type="PANTHER" id="PTHR36206">
    <property type="entry name" value="ASPERCRYPTIN BIOSYNTHESIS CLUSTER-SPECIFIC TRANSCRIPTION REGULATOR ATNN-RELATED"/>
    <property type="match status" value="1"/>
</dbReference>
<dbReference type="OrthoDB" id="2593732at2759"/>
<keyword evidence="6" id="KW-0539">Nucleus</keyword>
<dbReference type="InterPro" id="IPR021858">
    <property type="entry name" value="Fun_TF"/>
</dbReference>
<keyword evidence="2" id="KW-0862">Zinc</keyword>
<reference evidence="8 9" key="1">
    <citation type="journal article" date="2014" name="Proc. Natl. Acad. Sci. U.S.A.">
        <title>Trajectory and genomic determinants of fungal-pathogen speciation and host adaptation.</title>
        <authorList>
            <person name="Hu X."/>
            <person name="Xiao G."/>
            <person name="Zheng P."/>
            <person name="Shang Y."/>
            <person name="Su Y."/>
            <person name="Zhang X."/>
            <person name="Liu X."/>
            <person name="Zhan S."/>
            <person name="St Leger R.J."/>
            <person name="Wang C."/>
        </authorList>
    </citation>
    <scope>NUCLEOTIDE SEQUENCE [LARGE SCALE GENOMIC DNA]</scope>
    <source>
        <strain evidence="8 9">ARSEF 1941</strain>
    </source>
</reference>
<comment type="caution">
    <text evidence="8">The sequence shown here is derived from an EMBL/GenBank/DDBJ whole genome shotgun (WGS) entry which is preliminary data.</text>
</comment>
<evidence type="ECO:0000256" key="6">
    <source>
        <dbReference type="ARBA" id="ARBA00023242"/>
    </source>
</evidence>
<protein>
    <submittedName>
        <fullName evidence="8">C6 zinc finger domain protein</fullName>
    </submittedName>
</protein>
<evidence type="ECO:0000256" key="5">
    <source>
        <dbReference type="ARBA" id="ARBA00023163"/>
    </source>
</evidence>
<dbReference type="RefSeq" id="XP_040678091.1">
    <property type="nucleotide sequence ID" value="XM_040823932.1"/>
</dbReference>
<evidence type="ECO:0000313" key="8">
    <source>
        <dbReference type="EMBL" id="KHN97025.1"/>
    </source>
</evidence>
<dbReference type="PANTHER" id="PTHR36206:SF4">
    <property type="entry name" value="HYPOTHETICAL CONSERVED PROTEIN (EUROFUNG)-RELATED"/>
    <property type="match status" value="1"/>
</dbReference>
<accession>A0A0B2WVT5</accession>
<evidence type="ECO:0000259" key="7">
    <source>
        <dbReference type="Pfam" id="PF00172"/>
    </source>
</evidence>
<dbReference type="InterPro" id="IPR036864">
    <property type="entry name" value="Zn2-C6_fun-type_DNA-bd_sf"/>
</dbReference>
<name>A0A0B2WVT5_METAS</name>
<organism evidence="8 9">
    <name type="scientific">Metarhizium album (strain ARSEF 1941)</name>
    <dbReference type="NCBI Taxonomy" id="1081103"/>
    <lineage>
        <taxon>Eukaryota</taxon>
        <taxon>Fungi</taxon>
        <taxon>Dikarya</taxon>
        <taxon>Ascomycota</taxon>
        <taxon>Pezizomycotina</taxon>
        <taxon>Sordariomycetes</taxon>
        <taxon>Hypocreomycetidae</taxon>
        <taxon>Hypocreales</taxon>
        <taxon>Clavicipitaceae</taxon>
        <taxon>Metarhizium</taxon>
    </lineage>
</organism>
<dbReference type="CDD" id="cd00067">
    <property type="entry name" value="GAL4"/>
    <property type="match status" value="1"/>
</dbReference>
<feature type="domain" description="Zn(2)-C6 fungal-type" evidence="7">
    <location>
        <begin position="24"/>
        <end position="51"/>
    </location>
</feature>
<dbReference type="STRING" id="1081103.A0A0B2WVT5"/>
<proteinExistence type="predicted"/>
<dbReference type="Pfam" id="PF11951">
    <property type="entry name" value="Fungal_trans_2"/>
    <property type="match status" value="1"/>
</dbReference>
<dbReference type="GeneID" id="63739589"/>
<dbReference type="Proteomes" id="UP000030816">
    <property type="component" value="Unassembled WGS sequence"/>
</dbReference>
<evidence type="ECO:0000256" key="4">
    <source>
        <dbReference type="ARBA" id="ARBA00023125"/>
    </source>
</evidence>
<evidence type="ECO:0000256" key="1">
    <source>
        <dbReference type="ARBA" id="ARBA00022723"/>
    </source>
</evidence>
<evidence type="ECO:0000256" key="2">
    <source>
        <dbReference type="ARBA" id="ARBA00022833"/>
    </source>
</evidence>
<dbReference type="InterPro" id="IPR052360">
    <property type="entry name" value="Transcr_Regulatory_Proteins"/>
</dbReference>
<evidence type="ECO:0000256" key="3">
    <source>
        <dbReference type="ARBA" id="ARBA00023015"/>
    </source>
</evidence>
<dbReference type="AlphaFoldDB" id="A0A0B2WVT5"/>
<dbReference type="Pfam" id="PF00172">
    <property type="entry name" value="Zn_clus"/>
    <property type="match status" value="1"/>
</dbReference>
<evidence type="ECO:0000313" key="9">
    <source>
        <dbReference type="Proteomes" id="UP000030816"/>
    </source>
</evidence>
<dbReference type="InterPro" id="IPR001138">
    <property type="entry name" value="Zn2Cys6_DnaBD"/>
</dbReference>
<dbReference type="HOGENOM" id="CLU_067369_0_0_1"/>
<sequence>MTSFPIAKRKRATRAKFAKVRTGRRHVKCDETKPACKNCIKWAGFCGGYEPILAQSKTSVKQTVLTPPSPEFDSTSSPEELELPLYDSGWQFQLPENLSPPELIDSQLSSYGWPSCPTQPTGPHFSVPAACPTFDDTFWALTLPQLVQENLAIRYANVAVHVLLLAKGPTVVGAGNVIERDHYGEALSSYGRALQEARRATTGYTDLRETAVCCMFFVIFEAINGDREAAQAHLHSGQKILEEISPEYNGVQGFRKELRNVLRYLAQQARGFALDGAHQYGGDEGGSILDTLMV</sequence>
<dbReference type="GO" id="GO:0003677">
    <property type="term" value="F:DNA binding"/>
    <property type="evidence" value="ECO:0007669"/>
    <property type="project" value="UniProtKB-KW"/>
</dbReference>
<keyword evidence="1" id="KW-0479">Metal-binding</keyword>